<gene>
    <name evidence="3" type="ORF">COCCU_05060</name>
</gene>
<evidence type="ECO:0000256" key="1">
    <source>
        <dbReference type="SAM" id="MobiDB-lite"/>
    </source>
</evidence>
<keyword evidence="2" id="KW-1133">Transmembrane helix</keyword>
<dbReference type="AlphaFoldDB" id="A0A6B8WKK4"/>
<keyword evidence="2" id="KW-0472">Membrane</keyword>
<dbReference type="KEGG" id="cok:COCCU_05060"/>
<dbReference type="RefSeq" id="WP_156230513.1">
    <property type="nucleotide sequence ID" value="NZ_CP046455.1"/>
</dbReference>
<organism evidence="3 4">
    <name type="scientific">Corynebacterium occultum</name>
    <dbReference type="NCBI Taxonomy" id="2675219"/>
    <lineage>
        <taxon>Bacteria</taxon>
        <taxon>Bacillati</taxon>
        <taxon>Actinomycetota</taxon>
        <taxon>Actinomycetes</taxon>
        <taxon>Mycobacteriales</taxon>
        <taxon>Corynebacteriaceae</taxon>
        <taxon>Corynebacterium</taxon>
    </lineage>
</organism>
<evidence type="ECO:0000256" key="2">
    <source>
        <dbReference type="SAM" id="Phobius"/>
    </source>
</evidence>
<dbReference type="Proteomes" id="UP000424462">
    <property type="component" value="Chromosome"/>
</dbReference>
<feature type="region of interest" description="Disordered" evidence="1">
    <location>
        <begin position="1"/>
        <end position="21"/>
    </location>
</feature>
<evidence type="ECO:0000313" key="3">
    <source>
        <dbReference type="EMBL" id="QGU06958.1"/>
    </source>
</evidence>
<dbReference type="EMBL" id="CP046455">
    <property type="protein sequence ID" value="QGU06958.1"/>
    <property type="molecule type" value="Genomic_DNA"/>
</dbReference>
<sequence>MPFTPYPLPARGAGSSRRNPVEGTNQAILFSHLHDRALHDDGVEVPVTLLPDHRTQGFKVKWDYGVIGTLPASFKEEYPQLVRVTGSQLTPEVRALVEVSPERGGLSVDVLLPEPQWVVPVNDPPIGLWTLLPSGAPAPVDLSAGADVPADELASLFQAQLLVKLSLVNERVAVAYGNRVLGVLGEADSAVLRDAIEHFAQLGLDTVARAFLNGDEITVECARTEELDDAALEPEISPLPALQLPAFEKPGGTTTQGIVEDPGGGWSLHIPSSNFEAITPAKIEEHKQKKRISSPKLPPVSATQVIPVVDIPEEPVQGIVPGGPAQQRVEMEPLPVAEEPLESSSKWLWIIGVLFLIIFLLLFWGLFG</sequence>
<evidence type="ECO:0000313" key="4">
    <source>
        <dbReference type="Proteomes" id="UP000424462"/>
    </source>
</evidence>
<keyword evidence="4" id="KW-1185">Reference proteome</keyword>
<name>A0A6B8WKK4_9CORY</name>
<keyword evidence="2" id="KW-0812">Transmembrane</keyword>
<protein>
    <submittedName>
        <fullName evidence="3">Uncharacterized protein</fullName>
    </submittedName>
</protein>
<accession>A0A6B8WKK4</accession>
<proteinExistence type="predicted"/>
<feature type="transmembrane region" description="Helical" evidence="2">
    <location>
        <begin position="347"/>
        <end position="367"/>
    </location>
</feature>
<reference evidence="3 4" key="1">
    <citation type="submission" date="2019-11" db="EMBL/GenBank/DDBJ databases">
        <title>Complete genome sequence of Corynebacterium kalinowskii 1959, a novel Corynebacterium species isolated from soil of a small paddock in Vilsendorf, Germany.</title>
        <authorList>
            <person name="Schaffert L."/>
            <person name="Ruwe M."/>
            <person name="Milse J."/>
            <person name="Hanuschka K."/>
            <person name="Ortseifen V."/>
            <person name="Droste J."/>
            <person name="Brandt D."/>
            <person name="Schlueter L."/>
            <person name="Kutter Y."/>
            <person name="Vinke S."/>
            <person name="Viehoefer P."/>
            <person name="Jacob L."/>
            <person name="Luebke N.-C."/>
            <person name="Schulte-Berndt E."/>
            <person name="Hain C."/>
            <person name="Linder M."/>
            <person name="Schmidt P."/>
            <person name="Wollenschlaeger L."/>
            <person name="Luttermann T."/>
            <person name="Thieme E."/>
            <person name="Hassa J."/>
            <person name="Haak M."/>
            <person name="Wittchen M."/>
            <person name="Mentz A."/>
            <person name="Persicke M."/>
            <person name="Busche T."/>
            <person name="Ruckert C."/>
        </authorList>
    </citation>
    <scope>NUCLEOTIDE SEQUENCE [LARGE SCALE GENOMIC DNA]</scope>
    <source>
        <strain evidence="3 4">2039</strain>
    </source>
</reference>